<dbReference type="GO" id="GO:0003677">
    <property type="term" value="F:DNA binding"/>
    <property type="evidence" value="ECO:0007669"/>
    <property type="project" value="UniProtKB-KW"/>
</dbReference>
<evidence type="ECO:0000256" key="1">
    <source>
        <dbReference type="ARBA" id="ARBA00010466"/>
    </source>
</evidence>
<organism evidence="7 8">
    <name type="scientific">Syntrophomonas zehnderi OL-4</name>
    <dbReference type="NCBI Taxonomy" id="690567"/>
    <lineage>
        <taxon>Bacteria</taxon>
        <taxon>Bacillati</taxon>
        <taxon>Bacillota</taxon>
        <taxon>Clostridia</taxon>
        <taxon>Eubacteriales</taxon>
        <taxon>Syntrophomonadaceae</taxon>
        <taxon>Syntrophomonas</taxon>
    </lineage>
</organism>
<protein>
    <submittedName>
        <fullName evidence="7">Uncharacterized</fullName>
    </submittedName>
</protein>
<dbReference type="InterPro" id="IPR051054">
    <property type="entry name" value="SorC_transcr_regulators"/>
</dbReference>
<dbReference type="Proteomes" id="UP000045545">
    <property type="component" value="Unassembled WGS sequence"/>
</dbReference>
<dbReference type="InterPro" id="IPR048715">
    <property type="entry name" value="CggR_N"/>
</dbReference>
<dbReference type="InterPro" id="IPR036390">
    <property type="entry name" value="WH_DNA-bd_sf"/>
</dbReference>
<dbReference type="InterPro" id="IPR036388">
    <property type="entry name" value="WH-like_DNA-bd_sf"/>
</dbReference>
<dbReference type="InterPro" id="IPR037171">
    <property type="entry name" value="NagB/RpiA_transferase-like"/>
</dbReference>
<keyword evidence="3" id="KW-0238">DNA-binding</keyword>
<feature type="domain" description="CggR N-terminal DNA binding" evidence="6">
    <location>
        <begin position="19"/>
        <end position="86"/>
    </location>
</feature>
<name>A0A0E3WAQ9_9FIRM</name>
<dbReference type="PANTHER" id="PTHR34294:SF5">
    <property type="entry name" value="CENTRAL GLYCOLYTIC GENES REGULATOR"/>
    <property type="match status" value="1"/>
</dbReference>
<evidence type="ECO:0000313" key="8">
    <source>
        <dbReference type="Proteomes" id="UP000045545"/>
    </source>
</evidence>
<dbReference type="OrthoDB" id="9793820at2"/>
<dbReference type="PANTHER" id="PTHR34294">
    <property type="entry name" value="TRANSCRIPTIONAL REGULATOR-RELATED"/>
    <property type="match status" value="1"/>
</dbReference>
<reference evidence="7 8" key="1">
    <citation type="submission" date="2015-03" db="EMBL/GenBank/DDBJ databases">
        <authorList>
            <person name="Murphy D."/>
        </authorList>
    </citation>
    <scope>NUCLEOTIDE SEQUENCE [LARGE SCALE GENOMIC DNA]</scope>
    <source>
        <strain evidence="7 8">OL-4</strain>
    </source>
</reference>
<dbReference type="Pfam" id="PF21715">
    <property type="entry name" value="CggR_N"/>
    <property type="match status" value="1"/>
</dbReference>
<dbReference type="Gene3D" id="1.10.10.10">
    <property type="entry name" value="Winged helix-like DNA-binding domain superfamily/Winged helix DNA-binding domain"/>
    <property type="match status" value="1"/>
</dbReference>
<evidence type="ECO:0000313" key="7">
    <source>
        <dbReference type="EMBL" id="CQB51975.1"/>
    </source>
</evidence>
<evidence type="ECO:0000259" key="6">
    <source>
        <dbReference type="Pfam" id="PF21715"/>
    </source>
</evidence>
<keyword evidence="2" id="KW-0805">Transcription regulation</keyword>
<accession>A0A0E3WAQ9</accession>
<evidence type="ECO:0000259" key="5">
    <source>
        <dbReference type="Pfam" id="PF04198"/>
    </source>
</evidence>
<evidence type="ECO:0000256" key="4">
    <source>
        <dbReference type="ARBA" id="ARBA00023163"/>
    </source>
</evidence>
<dbReference type="Pfam" id="PF04198">
    <property type="entry name" value="Sugar-bind"/>
    <property type="match status" value="1"/>
</dbReference>
<dbReference type="GO" id="GO:0030246">
    <property type="term" value="F:carbohydrate binding"/>
    <property type="evidence" value="ECO:0007669"/>
    <property type="project" value="InterPro"/>
</dbReference>
<dbReference type="Gene3D" id="3.40.50.1360">
    <property type="match status" value="1"/>
</dbReference>
<dbReference type="SUPFAM" id="SSF100950">
    <property type="entry name" value="NagB/RpiA/CoA transferase-like"/>
    <property type="match status" value="1"/>
</dbReference>
<sequence>MDEKIFNLIERLAPEALEIMNNRYQVLKQVFYNQPIGRRQLTRNIGCTERVVRSEVDILKSRGVLQTTSAGIYLTAYGEEMLRDFAGLVPWLFNTQLLGEKLKERFGLSDVIVVPGNTDQDLFAQEDLSRAGAEYLRKILYPGCIVAVTGGTTLAGVAKMIREGVDARDIFVVPARGGLGEEVETQAGNIAAKIARAIGAQYRLLHIPDSLEASTAEALKKDIHISEVVKTIRSADILIHGIGPAEEMAYRRGLSPAEVDFLQKNDARGEALRYYFDKDGKIIFEIPGIGIEIDDFTHIGTKVAVAGGSSKAAAIEAVLRSGQENVLITDEGAAQKIIYGKDD</sequence>
<dbReference type="RefSeq" id="WP_046499417.1">
    <property type="nucleotide sequence ID" value="NZ_CGIH01000042.1"/>
</dbReference>
<proteinExistence type="inferred from homology"/>
<dbReference type="InterPro" id="IPR007324">
    <property type="entry name" value="Sugar-bd_dom_put"/>
</dbReference>
<keyword evidence="8" id="KW-1185">Reference proteome</keyword>
<keyword evidence="4" id="KW-0804">Transcription</keyword>
<comment type="similarity">
    <text evidence="1">Belongs to the SorC transcriptional regulatory family.</text>
</comment>
<evidence type="ECO:0000256" key="3">
    <source>
        <dbReference type="ARBA" id="ARBA00023125"/>
    </source>
</evidence>
<evidence type="ECO:0000256" key="2">
    <source>
        <dbReference type="ARBA" id="ARBA00023015"/>
    </source>
</evidence>
<dbReference type="EMBL" id="CGIH01000042">
    <property type="protein sequence ID" value="CQB51975.1"/>
    <property type="molecule type" value="Genomic_DNA"/>
</dbReference>
<gene>
    <name evidence="7" type="ORF">2438</name>
</gene>
<dbReference type="STRING" id="690567.2438"/>
<dbReference type="SUPFAM" id="SSF46785">
    <property type="entry name" value="Winged helix' DNA-binding domain"/>
    <property type="match status" value="1"/>
</dbReference>
<dbReference type="AlphaFoldDB" id="A0A0E3WAQ9"/>
<feature type="domain" description="Sugar-binding" evidence="5">
    <location>
        <begin position="95"/>
        <end position="338"/>
    </location>
</feature>